<evidence type="ECO:0000256" key="1">
    <source>
        <dbReference type="SAM" id="MobiDB-lite"/>
    </source>
</evidence>
<dbReference type="AlphaFoldDB" id="A0A370Q6T8"/>
<accession>A0A370Q6T8</accession>
<keyword evidence="2" id="KW-1133">Transmembrane helix</keyword>
<keyword evidence="2" id="KW-0472">Membrane</keyword>
<sequence length="145" mass="16565">MIRIFAESYAKEYGFPSGKAGRGFRIRRTPLRWLVVIMLWAVWFSSLYIAGFYARHLWLRYSPPPAGQQQEAARPDYYLSPQQYIAKKQPLPQADVASDPDEELPAPEEDASANIAEEPAPVSGTDDVLRQRVREALRMSEKTSY</sequence>
<name>A0A370Q6T8_9GAMM</name>
<evidence type="ECO:0000313" key="3">
    <source>
        <dbReference type="EMBL" id="RDK83770.1"/>
    </source>
</evidence>
<keyword evidence="4" id="KW-1185">Reference proteome</keyword>
<reference evidence="3 4" key="1">
    <citation type="submission" date="2018-07" db="EMBL/GenBank/DDBJ databases">
        <title>Genomic Encyclopedia of Type Strains, Phase IV (KMG-IV): sequencing the most valuable type-strain genomes for metagenomic binning, comparative biology and taxonomic classification.</title>
        <authorList>
            <person name="Goeker M."/>
        </authorList>
    </citation>
    <scope>NUCLEOTIDE SEQUENCE [LARGE SCALE GENOMIC DNA]</scope>
    <source>
        <strain evidence="3 4">DSM 103736</strain>
    </source>
</reference>
<protein>
    <submittedName>
        <fullName evidence="3">Type II secretion system protein B</fullName>
    </submittedName>
</protein>
<dbReference type="Proteomes" id="UP000254848">
    <property type="component" value="Unassembled WGS sequence"/>
</dbReference>
<keyword evidence="2" id="KW-0812">Transmembrane</keyword>
<feature type="compositionally biased region" description="Acidic residues" evidence="1">
    <location>
        <begin position="98"/>
        <end position="111"/>
    </location>
</feature>
<evidence type="ECO:0000313" key="4">
    <source>
        <dbReference type="Proteomes" id="UP000254848"/>
    </source>
</evidence>
<proteinExistence type="predicted"/>
<feature type="transmembrane region" description="Helical" evidence="2">
    <location>
        <begin position="31"/>
        <end position="54"/>
    </location>
</feature>
<gene>
    <name evidence="3" type="ORF">C8D90_11642</name>
</gene>
<organism evidence="3 4">
    <name type="scientific">Enterobacillus tribolii</name>
    <dbReference type="NCBI Taxonomy" id="1487935"/>
    <lineage>
        <taxon>Bacteria</taxon>
        <taxon>Pseudomonadati</taxon>
        <taxon>Pseudomonadota</taxon>
        <taxon>Gammaproteobacteria</taxon>
        <taxon>Enterobacterales</taxon>
        <taxon>Hafniaceae</taxon>
        <taxon>Enterobacillus</taxon>
    </lineage>
</organism>
<evidence type="ECO:0000256" key="2">
    <source>
        <dbReference type="SAM" id="Phobius"/>
    </source>
</evidence>
<dbReference type="EMBL" id="QRAP01000016">
    <property type="protein sequence ID" value="RDK83770.1"/>
    <property type="molecule type" value="Genomic_DNA"/>
</dbReference>
<feature type="region of interest" description="Disordered" evidence="1">
    <location>
        <begin position="90"/>
        <end position="127"/>
    </location>
</feature>
<dbReference type="OrthoDB" id="6626291at2"/>
<dbReference type="RefSeq" id="WP_115460431.1">
    <property type="nucleotide sequence ID" value="NZ_QRAP01000016.1"/>
</dbReference>
<comment type="caution">
    <text evidence="3">The sequence shown here is derived from an EMBL/GenBank/DDBJ whole genome shotgun (WGS) entry which is preliminary data.</text>
</comment>